<keyword evidence="10" id="KW-1185">Reference proteome</keyword>
<dbReference type="Proteomes" id="UP000276542">
    <property type="component" value="Unassembled WGS sequence"/>
</dbReference>
<evidence type="ECO:0000256" key="5">
    <source>
        <dbReference type="SAM" id="MobiDB-lite"/>
    </source>
</evidence>
<dbReference type="Pfam" id="PF04542">
    <property type="entry name" value="Sigma70_r2"/>
    <property type="match status" value="1"/>
</dbReference>
<dbReference type="GO" id="GO:0006352">
    <property type="term" value="P:DNA-templated transcription initiation"/>
    <property type="evidence" value="ECO:0007669"/>
    <property type="project" value="InterPro"/>
</dbReference>
<dbReference type="NCBIfam" id="TIGR02937">
    <property type="entry name" value="sigma70-ECF"/>
    <property type="match status" value="1"/>
</dbReference>
<dbReference type="PANTHER" id="PTHR47756">
    <property type="entry name" value="BLL6612 PROTEIN-RELATED"/>
    <property type="match status" value="1"/>
</dbReference>
<dbReference type="AlphaFoldDB" id="A0A3A5HH13"/>
<dbReference type="SUPFAM" id="SSF88946">
    <property type="entry name" value="Sigma2 domain of RNA polymerase sigma factors"/>
    <property type="match status" value="1"/>
</dbReference>
<dbReference type="OrthoDB" id="9780299at2"/>
<dbReference type="GO" id="GO:0003677">
    <property type="term" value="F:DNA binding"/>
    <property type="evidence" value="ECO:0007669"/>
    <property type="project" value="InterPro"/>
</dbReference>
<protein>
    <submittedName>
        <fullName evidence="9">RNA polymerase sigma factor</fullName>
    </submittedName>
</protein>
<dbReference type="Gene3D" id="1.25.40.10">
    <property type="entry name" value="Tetratricopeptide repeat domain"/>
    <property type="match status" value="1"/>
</dbReference>
<keyword evidence="2" id="KW-0805">Transcription regulation</keyword>
<evidence type="ECO:0000259" key="7">
    <source>
        <dbReference type="Pfam" id="PF08281"/>
    </source>
</evidence>
<evidence type="ECO:0000313" key="9">
    <source>
        <dbReference type="EMBL" id="RJS46977.1"/>
    </source>
</evidence>
<dbReference type="EMBL" id="QYRP01000002">
    <property type="protein sequence ID" value="RJS46977.1"/>
    <property type="molecule type" value="Genomic_DNA"/>
</dbReference>
<evidence type="ECO:0000256" key="1">
    <source>
        <dbReference type="ARBA" id="ARBA00010641"/>
    </source>
</evidence>
<reference evidence="10" key="1">
    <citation type="submission" date="2018-09" db="EMBL/GenBank/DDBJ databases">
        <authorList>
            <person name="Zhu H."/>
        </authorList>
    </citation>
    <scope>NUCLEOTIDE SEQUENCE [LARGE SCALE GENOMIC DNA]</scope>
    <source>
        <strain evidence="10">K1W22B-1</strain>
    </source>
</reference>
<dbReference type="InterPro" id="IPR007627">
    <property type="entry name" value="RNA_pol_sigma70_r2"/>
</dbReference>
<evidence type="ECO:0000259" key="6">
    <source>
        <dbReference type="Pfam" id="PF04542"/>
    </source>
</evidence>
<dbReference type="Pfam" id="PF20239">
    <property type="entry name" value="DUF6596"/>
    <property type="match status" value="1"/>
</dbReference>
<evidence type="ECO:0000256" key="2">
    <source>
        <dbReference type="ARBA" id="ARBA00023015"/>
    </source>
</evidence>
<comment type="similarity">
    <text evidence="1">Belongs to the sigma-70 factor family. ECF subfamily.</text>
</comment>
<dbReference type="Gene3D" id="1.10.1740.10">
    <property type="match status" value="1"/>
</dbReference>
<dbReference type="SUPFAM" id="SSF48452">
    <property type="entry name" value="TPR-like"/>
    <property type="match status" value="1"/>
</dbReference>
<evidence type="ECO:0000259" key="8">
    <source>
        <dbReference type="Pfam" id="PF20239"/>
    </source>
</evidence>
<dbReference type="InterPro" id="IPR013249">
    <property type="entry name" value="RNA_pol_sigma70_r4_t2"/>
</dbReference>
<dbReference type="InterPro" id="IPR011990">
    <property type="entry name" value="TPR-like_helical_dom_sf"/>
</dbReference>
<feature type="region of interest" description="Disordered" evidence="5">
    <location>
        <begin position="71"/>
        <end position="98"/>
    </location>
</feature>
<dbReference type="SUPFAM" id="SSF88659">
    <property type="entry name" value="Sigma3 and sigma4 domains of RNA polymerase sigma factors"/>
    <property type="match status" value="1"/>
</dbReference>
<dbReference type="RefSeq" id="WP_120060947.1">
    <property type="nucleotide sequence ID" value="NZ_QYRP01000002.1"/>
</dbReference>
<dbReference type="PANTHER" id="PTHR47756:SF2">
    <property type="entry name" value="BLL6612 PROTEIN"/>
    <property type="match status" value="1"/>
</dbReference>
<feature type="compositionally biased region" description="Basic and acidic residues" evidence="5">
    <location>
        <begin position="87"/>
        <end position="98"/>
    </location>
</feature>
<gene>
    <name evidence="9" type="ORF">D4739_12640</name>
</gene>
<name>A0A3A5HH13_9ACTN</name>
<dbReference type="InterPro" id="IPR036388">
    <property type="entry name" value="WH-like_DNA-bd_sf"/>
</dbReference>
<proteinExistence type="inferred from homology"/>
<evidence type="ECO:0000256" key="4">
    <source>
        <dbReference type="ARBA" id="ARBA00023163"/>
    </source>
</evidence>
<sequence>MTDLEQVFRAEHGRVVATLARRFGDLDIAEEATSEALVVAVERWPRDGVPPNPGAWLTTVATNKALDRVRREGRRDAKQAEATLMDEQMRRDPEETGPVDDDRLRLIFTCCHPALAPENRVALTLRLLGGLSVAEIAHAFLVPEATMAQRITRSKAKIKQAHIPYRVPAAGDLPSRISAVLAALYLVFNEGYLASGAISRAQAASGEDSVLVPVREDLCAEAIRLTRLTSSLLPDHPETDGLLALMLLTQARSPARVVDGVLVTLDEQDRRLWDAALIDEGHAIVRRCLARNRPGRYQLQAAINAVHTDALDVTMTDWGQVLALYDRLAAIDPSPVVALNRAVAVAELDGPEVALSLVDGLAGSLAGYHAFQATRADLLRRLGRRDAALAAYDEAIRLAGNPAENAWLTARRDSI</sequence>
<keyword evidence="3" id="KW-0731">Sigma factor</keyword>
<feature type="domain" description="RNA polymerase sigma factor 70 region 4 type 2" evidence="7">
    <location>
        <begin position="107"/>
        <end position="158"/>
    </location>
</feature>
<dbReference type="InterPro" id="IPR046531">
    <property type="entry name" value="DUF6596"/>
</dbReference>
<accession>A0A3A5HH13</accession>
<dbReference type="InterPro" id="IPR013324">
    <property type="entry name" value="RNA_pol_sigma_r3/r4-like"/>
</dbReference>
<dbReference type="InterPro" id="IPR013325">
    <property type="entry name" value="RNA_pol_sigma_r2"/>
</dbReference>
<dbReference type="Gene3D" id="1.10.10.10">
    <property type="entry name" value="Winged helix-like DNA-binding domain superfamily/Winged helix DNA-binding domain"/>
    <property type="match status" value="1"/>
</dbReference>
<keyword evidence="4" id="KW-0804">Transcription</keyword>
<comment type="caution">
    <text evidence="9">The sequence shown here is derived from an EMBL/GenBank/DDBJ whole genome shotgun (WGS) entry which is preliminary data.</text>
</comment>
<feature type="domain" description="RNA polymerase sigma-70 region 2" evidence="6">
    <location>
        <begin position="8"/>
        <end position="75"/>
    </location>
</feature>
<dbReference type="GO" id="GO:0016987">
    <property type="term" value="F:sigma factor activity"/>
    <property type="evidence" value="ECO:0007669"/>
    <property type="project" value="UniProtKB-KW"/>
</dbReference>
<dbReference type="Pfam" id="PF08281">
    <property type="entry name" value="Sigma70_r4_2"/>
    <property type="match status" value="1"/>
</dbReference>
<dbReference type="InterPro" id="IPR014284">
    <property type="entry name" value="RNA_pol_sigma-70_dom"/>
</dbReference>
<evidence type="ECO:0000313" key="10">
    <source>
        <dbReference type="Proteomes" id="UP000276542"/>
    </source>
</evidence>
<evidence type="ECO:0000256" key="3">
    <source>
        <dbReference type="ARBA" id="ARBA00023082"/>
    </source>
</evidence>
<feature type="domain" description="DUF6596" evidence="8">
    <location>
        <begin position="176"/>
        <end position="288"/>
    </location>
</feature>
<organism evidence="9 10">
    <name type="scientific">Nocardioides cavernaquae</name>
    <dbReference type="NCBI Taxonomy" id="2321396"/>
    <lineage>
        <taxon>Bacteria</taxon>
        <taxon>Bacillati</taxon>
        <taxon>Actinomycetota</taxon>
        <taxon>Actinomycetes</taxon>
        <taxon>Propionibacteriales</taxon>
        <taxon>Nocardioidaceae</taxon>
        <taxon>Nocardioides</taxon>
    </lineage>
</organism>